<dbReference type="Pfam" id="PF03358">
    <property type="entry name" value="FMN_red"/>
    <property type="match status" value="1"/>
</dbReference>
<evidence type="ECO:0000313" key="3">
    <source>
        <dbReference type="Proteomes" id="UP000239209"/>
    </source>
</evidence>
<dbReference type="PANTHER" id="PTHR30543:SF21">
    <property type="entry name" value="NAD(P)H-DEPENDENT FMN REDUCTASE LOT6"/>
    <property type="match status" value="1"/>
</dbReference>
<evidence type="ECO:0000313" key="2">
    <source>
        <dbReference type="EMBL" id="PRY33202.1"/>
    </source>
</evidence>
<reference evidence="2 3" key="1">
    <citation type="submission" date="2018-03" db="EMBL/GenBank/DDBJ databases">
        <title>Genomic Encyclopedia of Archaeal and Bacterial Type Strains, Phase II (KMG-II): from individual species to whole genera.</title>
        <authorList>
            <person name="Goeker M."/>
        </authorList>
    </citation>
    <scope>NUCLEOTIDE SEQUENCE [LARGE SCALE GENOMIC DNA]</scope>
    <source>
        <strain evidence="2 3">DSM 45348</strain>
    </source>
</reference>
<dbReference type="InterPro" id="IPR005025">
    <property type="entry name" value="FMN_Rdtase-like_dom"/>
</dbReference>
<dbReference type="GO" id="GO:0016491">
    <property type="term" value="F:oxidoreductase activity"/>
    <property type="evidence" value="ECO:0007669"/>
    <property type="project" value="InterPro"/>
</dbReference>
<dbReference type="InterPro" id="IPR029039">
    <property type="entry name" value="Flavoprotein-like_sf"/>
</dbReference>
<feature type="domain" description="NADPH-dependent FMN reductase-like" evidence="1">
    <location>
        <begin position="2"/>
        <end position="135"/>
    </location>
</feature>
<dbReference type="RefSeq" id="WP_106124529.1">
    <property type="nucleotide sequence ID" value="NZ_PVZG01000001.1"/>
</dbReference>
<dbReference type="PANTHER" id="PTHR30543">
    <property type="entry name" value="CHROMATE REDUCTASE"/>
    <property type="match status" value="1"/>
</dbReference>
<gene>
    <name evidence="2" type="ORF">CLV70_101364</name>
</gene>
<organism evidence="2 3">
    <name type="scientific">Pseudosporangium ferrugineum</name>
    <dbReference type="NCBI Taxonomy" id="439699"/>
    <lineage>
        <taxon>Bacteria</taxon>
        <taxon>Bacillati</taxon>
        <taxon>Actinomycetota</taxon>
        <taxon>Actinomycetes</taxon>
        <taxon>Micromonosporales</taxon>
        <taxon>Micromonosporaceae</taxon>
        <taxon>Pseudosporangium</taxon>
    </lineage>
</organism>
<dbReference type="Gene3D" id="3.40.50.360">
    <property type="match status" value="1"/>
</dbReference>
<name>A0A2T0SIH4_9ACTN</name>
<dbReference type="EMBL" id="PVZG01000001">
    <property type="protein sequence ID" value="PRY33202.1"/>
    <property type="molecule type" value="Genomic_DNA"/>
</dbReference>
<evidence type="ECO:0000259" key="1">
    <source>
        <dbReference type="Pfam" id="PF03358"/>
    </source>
</evidence>
<sequence length="207" mass="22173">MTRILLISGDTRVGSLHTAALRTAVRAAPADLAVTLYDGLRDLPAYVPGEPALPAAVALLRQRAEAADAVLFSTPEYAGSLPGSLKNLLDWLVDGGDLRDKQAAWLSVTPPAQDQAALATLETVLGHAGARLLRSACIRIPLPPEAVDERGLVADPQLRTALLDMLRALGRTQHAPAQPPSWQVHSSVYPVVPRRDPSVVRPWRMPT</sequence>
<dbReference type="GO" id="GO:0010181">
    <property type="term" value="F:FMN binding"/>
    <property type="evidence" value="ECO:0007669"/>
    <property type="project" value="TreeGrafter"/>
</dbReference>
<dbReference type="OrthoDB" id="9812295at2"/>
<comment type="caution">
    <text evidence="2">The sequence shown here is derived from an EMBL/GenBank/DDBJ whole genome shotgun (WGS) entry which is preliminary data.</text>
</comment>
<dbReference type="Proteomes" id="UP000239209">
    <property type="component" value="Unassembled WGS sequence"/>
</dbReference>
<proteinExistence type="predicted"/>
<dbReference type="GO" id="GO:0005829">
    <property type="term" value="C:cytosol"/>
    <property type="evidence" value="ECO:0007669"/>
    <property type="project" value="TreeGrafter"/>
</dbReference>
<keyword evidence="3" id="KW-1185">Reference proteome</keyword>
<accession>A0A2T0SIH4</accession>
<dbReference type="InterPro" id="IPR050712">
    <property type="entry name" value="NAD(P)H-dep_reductase"/>
</dbReference>
<dbReference type="SUPFAM" id="SSF52218">
    <property type="entry name" value="Flavoproteins"/>
    <property type="match status" value="1"/>
</dbReference>
<dbReference type="AlphaFoldDB" id="A0A2T0SIH4"/>
<protein>
    <submittedName>
        <fullName evidence="2">NAD(P)H-dependent FMN reductase</fullName>
    </submittedName>
</protein>